<proteinExistence type="inferred from homology"/>
<dbReference type="PANTHER" id="PTHR32179:SF4">
    <property type="entry name" value="PYROPHOSPHORYLASE MODD-RELATED"/>
    <property type="match status" value="1"/>
</dbReference>
<dbReference type="InterPro" id="IPR037128">
    <property type="entry name" value="Quinolinate_PRibosylTase_N_sf"/>
</dbReference>
<dbReference type="InterPro" id="IPR013785">
    <property type="entry name" value="Aldolase_TIM"/>
</dbReference>
<dbReference type="CDD" id="cd01573">
    <property type="entry name" value="modD_like"/>
    <property type="match status" value="1"/>
</dbReference>
<keyword evidence="9" id="KW-1185">Reference proteome</keyword>
<dbReference type="RefSeq" id="WP_169146840.1">
    <property type="nucleotide sequence ID" value="NZ_JABBGA010000014.1"/>
</dbReference>
<dbReference type="Gene3D" id="3.20.20.70">
    <property type="entry name" value="Aldolase class I"/>
    <property type="match status" value="1"/>
</dbReference>
<evidence type="ECO:0000256" key="2">
    <source>
        <dbReference type="ARBA" id="ARBA00019205"/>
    </source>
</evidence>
<evidence type="ECO:0000256" key="1">
    <source>
        <dbReference type="ARBA" id="ARBA00009400"/>
    </source>
</evidence>
<dbReference type="SUPFAM" id="SSF54675">
    <property type="entry name" value="Nicotinate/Quinolinate PRTase N-terminal domain-like"/>
    <property type="match status" value="1"/>
</dbReference>
<dbReference type="GO" id="GO:0034213">
    <property type="term" value="P:quinolinate catabolic process"/>
    <property type="evidence" value="ECO:0007669"/>
    <property type="project" value="TreeGrafter"/>
</dbReference>
<feature type="domain" description="Quinolinate phosphoribosyl transferase N-terminal" evidence="7">
    <location>
        <begin position="24"/>
        <end position="107"/>
    </location>
</feature>
<dbReference type="GO" id="GO:0004514">
    <property type="term" value="F:nicotinate-nucleotide diphosphorylase (carboxylating) activity"/>
    <property type="evidence" value="ECO:0007669"/>
    <property type="project" value="InterPro"/>
</dbReference>
<accession>A0A848G810</accession>
<keyword evidence="3 5" id="KW-0328">Glycosyltransferase</keyword>
<sequence length="291" mass="30491">MRNPYTLSDPELETLLLDDAPWGDATSWGLDISDAGGRMQFRARHAQVVCGSEEAARMGQLRGLQHDGPLVGSGTPVEAGTLLLSLTGRAADLHRVWKPAQTLMEYAGGMATATAELVAAARRGHPQIAVACTRKHLPGSKSLSVKAILCGGAAPHRLGISDTLLVFAEHRAFLGDLPAGQAVARLKQAWPERQVVVEVADEDEAVLWMEAGADVIQLEKCPPETVARVVARAATQAGKHGSNGPLIAVAGGVNAGNAEAYARTGARILVSSAPYQGAPRDVAVSLEPWPA</sequence>
<evidence type="ECO:0000259" key="6">
    <source>
        <dbReference type="Pfam" id="PF01729"/>
    </source>
</evidence>
<comment type="caution">
    <text evidence="8">The sequence shown here is derived from an EMBL/GenBank/DDBJ whole genome shotgun (WGS) entry which is preliminary data.</text>
</comment>
<dbReference type="AlphaFoldDB" id="A0A848G810"/>
<dbReference type="SUPFAM" id="SSF51690">
    <property type="entry name" value="Nicotinate/Quinolinate PRTase C-terminal domain-like"/>
    <property type="match status" value="1"/>
</dbReference>
<evidence type="ECO:0000313" key="8">
    <source>
        <dbReference type="EMBL" id="NML27302.1"/>
    </source>
</evidence>
<evidence type="ECO:0000313" key="9">
    <source>
        <dbReference type="Proteomes" id="UP000580043"/>
    </source>
</evidence>
<dbReference type="InterPro" id="IPR002638">
    <property type="entry name" value="Quinolinate_PRibosylTrfase_C"/>
</dbReference>
<dbReference type="Pfam" id="PF02749">
    <property type="entry name" value="QRPTase_N"/>
    <property type="match status" value="1"/>
</dbReference>
<evidence type="ECO:0000256" key="5">
    <source>
        <dbReference type="PIRNR" id="PIRNR006250"/>
    </source>
</evidence>
<keyword evidence="4 5" id="KW-0808">Transferase</keyword>
<dbReference type="PANTHER" id="PTHR32179">
    <property type="entry name" value="NICOTINATE-NUCLEOTIDE PYROPHOSPHORYLASE [CARBOXYLATING]"/>
    <property type="match status" value="1"/>
</dbReference>
<organism evidence="8 9">
    <name type="scientific">Zoogloea dura</name>
    <dbReference type="NCBI Taxonomy" id="2728840"/>
    <lineage>
        <taxon>Bacteria</taxon>
        <taxon>Pseudomonadati</taxon>
        <taxon>Pseudomonadota</taxon>
        <taxon>Betaproteobacteria</taxon>
        <taxon>Rhodocyclales</taxon>
        <taxon>Zoogloeaceae</taxon>
        <taxon>Zoogloea</taxon>
    </lineage>
</organism>
<dbReference type="GO" id="GO:0005737">
    <property type="term" value="C:cytoplasm"/>
    <property type="evidence" value="ECO:0007669"/>
    <property type="project" value="TreeGrafter"/>
</dbReference>
<feature type="domain" description="Quinolinate phosphoribosyl transferase C-terminal" evidence="6">
    <location>
        <begin position="111"/>
        <end position="282"/>
    </location>
</feature>
<dbReference type="InterPro" id="IPR036068">
    <property type="entry name" value="Nicotinate_pribotase-like_C"/>
</dbReference>
<gene>
    <name evidence="8" type="primary">modD</name>
    <name evidence="8" type="ORF">HHL15_16230</name>
</gene>
<evidence type="ECO:0000259" key="7">
    <source>
        <dbReference type="Pfam" id="PF02749"/>
    </source>
</evidence>
<dbReference type="Proteomes" id="UP000580043">
    <property type="component" value="Unassembled WGS sequence"/>
</dbReference>
<evidence type="ECO:0000256" key="3">
    <source>
        <dbReference type="ARBA" id="ARBA00022676"/>
    </source>
</evidence>
<evidence type="ECO:0000256" key="4">
    <source>
        <dbReference type="ARBA" id="ARBA00022679"/>
    </source>
</evidence>
<dbReference type="EMBL" id="JABBGA010000014">
    <property type="protein sequence ID" value="NML27302.1"/>
    <property type="molecule type" value="Genomic_DNA"/>
</dbReference>
<name>A0A848G810_9RHOO</name>
<dbReference type="Pfam" id="PF01729">
    <property type="entry name" value="QRPTase_C"/>
    <property type="match status" value="1"/>
</dbReference>
<dbReference type="PIRSF" id="PIRSF006250">
    <property type="entry name" value="NadC_ModD"/>
    <property type="match status" value="1"/>
</dbReference>
<dbReference type="FunFam" id="3.20.20.70:FF:000030">
    <property type="entry name" value="Nicotinate-nucleotide pyrophosphorylase, carboxylating"/>
    <property type="match status" value="1"/>
</dbReference>
<dbReference type="GO" id="GO:0009435">
    <property type="term" value="P:NAD+ biosynthetic process"/>
    <property type="evidence" value="ECO:0007669"/>
    <property type="project" value="InterPro"/>
</dbReference>
<dbReference type="NCBIfam" id="TIGR01334">
    <property type="entry name" value="modD"/>
    <property type="match status" value="1"/>
</dbReference>
<comment type="similarity">
    <text evidence="1 5">Belongs to the NadC/ModD family.</text>
</comment>
<dbReference type="Gene3D" id="3.90.1170.20">
    <property type="entry name" value="Quinolinate phosphoribosyl transferase, N-terminal domain"/>
    <property type="match status" value="1"/>
</dbReference>
<reference evidence="8 9" key="1">
    <citation type="submission" date="2020-04" db="EMBL/GenBank/DDBJ databases">
        <title>Zoogloea sp. G-4-1-14 isolated from soil.</title>
        <authorList>
            <person name="Dahal R.H."/>
        </authorList>
    </citation>
    <scope>NUCLEOTIDE SEQUENCE [LARGE SCALE GENOMIC DNA]</scope>
    <source>
        <strain evidence="8 9">G-4-1-14</strain>
    </source>
</reference>
<dbReference type="InterPro" id="IPR027277">
    <property type="entry name" value="NadC/ModD"/>
</dbReference>
<protein>
    <recommendedName>
        <fullName evidence="2">Putative pyrophosphorylase ModD</fullName>
    </recommendedName>
</protein>
<dbReference type="InterPro" id="IPR006242">
    <property type="entry name" value="ModD"/>
</dbReference>
<dbReference type="InterPro" id="IPR022412">
    <property type="entry name" value="Quinolinate_PRibosylTrfase_N"/>
</dbReference>